<feature type="compositionally biased region" description="Basic residues" evidence="1">
    <location>
        <begin position="91"/>
        <end position="105"/>
    </location>
</feature>
<evidence type="ECO:0000313" key="4">
    <source>
        <dbReference type="Proteomes" id="UP000000763"/>
    </source>
</evidence>
<dbReference type="AlphaFoldDB" id="Q94LR6"/>
<evidence type="ECO:0000256" key="1">
    <source>
        <dbReference type="SAM" id="MobiDB-lite"/>
    </source>
</evidence>
<feature type="compositionally biased region" description="Low complexity" evidence="1">
    <location>
        <begin position="106"/>
        <end position="121"/>
    </location>
</feature>
<reference evidence="4" key="2">
    <citation type="journal article" date="2008" name="Nucleic Acids Res.">
        <title>The rice annotation project database (RAP-DB): 2008 update.</title>
        <authorList>
            <consortium name="The rice annotation project (RAP)"/>
        </authorList>
    </citation>
    <scope>GENOME REANNOTATION</scope>
    <source>
        <strain evidence="4">cv. Nipponbare</strain>
    </source>
</reference>
<feature type="chain" id="PRO_5004320432" evidence="2">
    <location>
        <begin position="20"/>
        <end position="223"/>
    </location>
</feature>
<feature type="signal peptide" evidence="2">
    <location>
        <begin position="1"/>
        <end position="19"/>
    </location>
</feature>
<evidence type="ECO:0000313" key="3">
    <source>
        <dbReference type="EMBL" id="AAK54290.1"/>
    </source>
</evidence>
<dbReference type="EMBL" id="AC034258">
    <property type="protein sequence ID" value="AAK54290.1"/>
    <property type="molecule type" value="Genomic_DNA"/>
</dbReference>
<organism evidence="3 4">
    <name type="scientific">Oryza sativa subsp. japonica</name>
    <name type="common">Rice</name>
    <dbReference type="NCBI Taxonomy" id="39947"/>
    <lineage>
        <taxon>Eukaryota</taxon>
        <taxon>Viridiplantae</taxon>
        <taxon>Streptophyta</taxon>
        <taxon>Embryophyta</taxon>
        <taxon>Tracheophyta</taxon>
        <taxon>Spermatophyta</taxon>
        <taxon>Magnoliopsida</taxon>
        <taxon>Liliopsida</taxon>
        <taxon>Poales</taxon>
        <taxon>Poaceae</taxon>
        <taxon>BOP clade</taxon>
        <taxon>Oryzoideae</taxon>
        <taxon>Oryzeae</taxon>
        <taxon>Oryzinae</taxon>
        <taxon>Oryza</taxon>
        <taxon>Oryza sativa</taxon>
    </lineage>
</organism>
<feature type="compositionally biased region" description="Basic residues" evidence="1">
    <location>
        <begin position="72"/>
        <end position="83"/>
    </location>
</feature>
<accession>Q94LR6</accession>
<protein>
    <submittedName>
        <fullName evidence="3">Uncharacterized protein</fullName>
    </submittedName>
</protein>
<feature type="region of interest" description="Disordered" evidence="1">
    <location>
        <begin position="22"/>
        <end position="129"/>
    </location>
</feature>
<dbReference type="Proteomes" id="UP000000763">
    <property type="component" value="Chromosome 10"/>
</dbReference>
<proteinExistence type="predicted"/>
<sequence length="223" mass="23535">MATVGLSVLFLPLLLPTRPQHEEIGNATSTRRRRTAAGASDDAAEVGGGLGSGRRRRSRQRGDGAEIGGGRVGRRHGVRRRARPATPRRSAAGRRWSRQVRRRPRQVVSAEGRRSAAASAGCLGGGARTAAASAGCLGDAGKVGGRRRRWSAPALDLGALRKSDAGGEEKSRIGREGERIEGKAVGPTIGQAFLAGYIWPVQGELWPVGWLGQPVSQSIEARI</sequence>
<gene>
    <name evidence="3" type="primary">OSJNBb0011A08.20</name>
</gene>
<name>Q94LR6_ORYSJ</name>
<evidence type="ECO:0000256" key="2">
    <source>
        <dbReference type="SAM" id="SignalP"/>
    </source>
</evidence>
<reference evidence="4" key="1">
    <citation type="journal article" date="2005" name="Nature">
        <title>The map-based sequence of the rice genome.</title>
        <authorList>
            <consortium name="International rice genome sequencing project (IRGSP)"/>
            <person name="Matsumoto T."/>
            <person name="Wu J."/>
            <person name="Kanamori H."/>
            <person name="Katayose Y."/>
            <person name="Fujisawa M."/>
            <person name="Namiki N."/>
            <person name="Mizuno H."/>
            <person name="Yamamoto K."/>
            <person name="Antonio B.A."/>
            <person name="Baba T."/>
            <person name="Sakata K."/>
            <person name="Nagamura Y."/>
            <person name="Aoki H."/>
            <person name="Arikawa K."/>
            <person name="Arita K."/>
            <person name="Bito T."/>
            <person name="Chiden Y."/>
            <person name="Fujitsuka N."/>
            <person name="Fukunaka R."/>
            <person name="Hamada M."/>
            <person name="Harada C."/>
            <person name="Hayashi A."/>
            <person name="Hijishita S."/>
            <person name="Honda M."/>
            <person name="Hosokawa S."/>
            <person name="Ichikawa Y."/>
            <person name="Idonuma A."/>
            <person name="Iijima M."/>
            <person name="Ikeda M."/>
            <person name="Ikeno M."/>
            <person name="Ito K."/>
            <person name="Ito S."/>
            <person name="Ito T."/>
            <person name="Ito Y."/>
            <person name="Ito Y."/>
            <person name="Iwabuchi A."/>
            <person name="Kamiya K."/>
            <person name="Karasawa W."/>
            <person name="Kurita K."/>
            <person name="Katagiri S."/>
            <person name="Kikuta A."/>
            <person name="Kobayashi H."/>
            <person name="Kobayashi N."/>
            <person name="Machita K."/>
            <person name="Maehara T."/>
            <person name="Masukawa M."/>
            <person name="Mizubayashi T."/>
            <person name="Mukai Y."/>
            <person name="Nagasaki H."/>
            <person name="Nagata Y."/>
            <person name="Naito S."/>
            <person name="Nakashima M."/>
            <person name="Nakama Y."/>
            <person name="Nakamichi Y."/>
            <person name="Nakamura M."/>
            <person name="Meguro A."/>
            <person name="Negishi M."/>
            <person name="Ohta I."/>
            <person name="Ohta T."/>
            <person name="Okamoto M."/>
            <person name="Ono N."/>
            <person name="Saji S."/>
            <person name="Sakaguchi M."/>
            <person name="Sakai K."/>
            <person name="Shibata M."/>
            <person name="Shimokawa T."/>
            <person name="Song J."/>
            <person name="Takazaki Y."/>
            <person name="Terasawa K."/>
            <person name="Tsugane M."/>
            <person name="Tsuji K."/>
            <person name="Ueda S."/>
            <person name="Waki K."/>
            <person name="Yamagata H."/>
            <person name="Yamamoto M."/>
            <person name="Yamamoto S."/>
            <person name="Yamane H."/>
            <person name="Yoshiki S."/>
            <person name="Yoshihara R."/>
            <person name="Yukawa K."/>
            <person name="Zhong H."/>
            <person name="Yano M."/>
            <person name="Yuan Q."/>
            <person name="Ouyang S."/>
            <person name="Liu J."/>
            <person name="Jones K.M."/>
            <person name="Gansberger K."/>
            <person name="Moffat K."/>
            <person name="Hill J."/>
            <person name="Bera J."/>
            <person name="Fadrosh D."/>
            <person name="Jin S."/>
            <person name="Johri S."/>
            <person name="Kim M."/>
            <person name="Overton L."/>
            <person name="Reardon M."/>
            <person name="Tsitrin T."/>
            <person name="Vuong H."/>
            <person name="Weaver B."/>
            <person name="Ciecko A."/>
            <person name="Tallon L."/>
            <person name="Jackson J."/>
            <person name="Pai G."/>
            <person name="Aken S.V."/>
            <person name="Utterback T."/>
            <person name="Reidmuller S."/>
            <person name="Feldblyum T."/>
            <person name="Hsiao J."/>
            <person name="Zismann V."/>
            <person name="Iobst S."/>
            <person name="de Vazeille A.R."/>
            <person name="Buell C.R."/>
            <person name="Ying K."/>
            <person name="Li Y."/>
            <person name="Lu T."/>
            <person name="Huang Y."/>
            <person name="Zhao Q."/>
            <person name="Feng Q."/>
            <person name="Zhang L."/>
            <person name="Zhu J."/>
            <person name="Weng Q."/>
            <person name="Mu J."/>
            <person name="Lu Y."/>
            <person name="Fan D."/>
            <person name="Liu Y."/>
            <person name="Guan J."/>
            <person name="Zhang Y."/>
            <person name="Yu S."/>
            <person name="Liu X."/>
            <person name="Zhang Y."/>
            <person name="Hong G."/>
            <person name="Han B."/>
            <person name="Choisne N."/>
            <person name="Demange N."/>
            <person name="Orjeda G."/>
            <person name="Samain S."/>
            <person name="Cattolico L."/>
            <person name="Pelletier E."/>
            <person name="Couloux A."/>
            <person name="Segurens B."/>
            <person name="Wincker P."/>
            <person name="D'Hont A."/>
            <person name="Scarpelli C."/>
            <person name="Weissenbach J."/>
            <person name="Salanoubat M."/>
            <person name="Quetier F."/>
            <person name="Yu Y."/>
            <person name="Kim H.R."/>
            <person name="Rambo T."/>
            <person name="Currie J."/>
            <person name="Collura K."/>
            <person name="Luo M."/>
            <person name="Yang T."/>
            <person name="Ammiraju J.S.S."/>
            <person name="Engler F."/>
            <person name="Soderlund C."/>
            <person name="Wing R.A."/>
            <person name="Palmer L.E."/>
            <person name="de la Bastide M."/>
            <person name="Spiegel L."/>
            <person name="Nascimento L."/>
            <person name="Zutavern T."/>
            <person name="O'Shaughnessy A."/>
            <person name="Dike S."/>
            <person name="Dedhia N."/>
            <person name="Preston R."/>
            <person name="Balija V."/>
            <person name="McCombie W.R."/>
            <person name="Chow T."/>
            <person name="Chen H."/>
            <person name="Chung M."/>
            <person name="Chen C."/>
            <person name="Shaw J."/>
            <person name="Wu H."/>
            <person name="Hsiao K."/>
            <person name="Chao Y."/>
            <person name="Chu M."/>
            <person name="Cheng C."/>
            <person name="Hour A."/>
            <person name="Lee P."/>
            <person name="Lin S."/>
            <person name="Lin Y."/>
            <person name="Liou J."/>
            <person name="Liu S."/>
            <person name="Hsing Y."/>
            <person name="Raghuvanshi S."/>
            <person name="Mohanty A."/>
            <person name="Bharti A.K."/>
            <person name="Gaur A."/>
            <person name="Gupta V."/>
            <person name="Kumar D."/>
            <person name="Ravi V."/>
            <person name="Vij S."/>
            <person name="Kapur A."/>
            <person name="Khurana P."/>
            <person name="Khurana P."/>
            <person name="Khurana J.P."/>
            <person name="Tyagi A.K."/>
            <person name="Gaikwad K."/>
            <person name="Singh A."/>
            <person name="Dalal V."/>
            <person name="Srivastava S."/>
            <person name="Dixit A."/>
            <person name="Pal A.K."/>
            <person name="Ghazi I.A."/>
            <person name="Yadav M."/>
            <person name="Pandit A."/>
            <person name="Bhargava A."/>
            <person name="Sureshbabu K."/>
            <person name="Batra K."/>
            <person name="Sharma T.R."/>
            <person name="Mohapatra T."/>
            <person name="Singh N.K."/>
            <person name="Messing J."/>
            <person name="Nelson A.B."/>
            <person name="Fuks G."/>
            <person name="Kavchok S."/>
            <person name="Keizer G."/>
            <person name="Linton E."/>
            <person name="Llaca V."/>
            <person name="Song R."/>
            <person name="Tanyolac B."/>
            <person name="Young S."/>
            <person name="Ho-Il K."/>
            <person name="Hahn J.H."/>
            <person name="Sangsakoo G."/>
            <person name="Vanavichit A."/>
            <person name="de Mattos Luiz.A.T."/>
            <person name="Zimmer P.D."/>
            <person name="Malone G."/>
            <person name="Dellagostin O."/>
            <person name="de Oliveira A.C."/>
            <person name="Bevan M."/>
            <person name="Bancroft I."/>
            <person name="Minx P."/>
            <person name="Cordum H."/>
            <person name="Wilson R."/>
            <person name="Cheng Z."/>
            <person name="Jin W."/>
            <person name="Jiang J."/>
            <person name="Leong S.A."/>
            <person name="Iwama H."/>
            <person name="Gojobori T."/>
            <person name="Itoh T."/>
            <person name="Niimura Y."/>
            <person name="Fujii Y."/>
            <person name="Habara T."/>
            <person name="Sakai H."/>
            <person name="Sato Y."/>
            <person name="Wilson G."/>
            <person name="Kumar K."/>
            <person name="McCouch S."/>
            <person name="Juretic N."/>
            <person name="Hoen D."/>
            <person name="Wright S."/>
            <person name="Bruskiewich R."/>
            <person name="Bureau T."/>
            <person name="Miyao A."/>
            <person name="Hirochika H."/>
            <person name="Nishikawa T."/>
            <person name="Kadowaki K."/>
            <person name="Sugiura M."/>
            <person name="Burr B."/>
            <person name="Sasaki T."/>
        </authorList>
    </citation>
    <scope>NUCLEOTIDE SEQUENCE [LARGE SCALE GENOMIC DNA]</scope>
    <source>
        <strain evidence="4">cv. Nipponbare</strain>
    </source>
</reference>
<keyword evidence="2" id="KW-0732">Signal</keyword>